<dbReference type="Pfam" id="PF08241">
    <property type="entry name" value="Methyltransf_11"/>
    <property type="match status" value="1"/>
</dbReference>
<dbReference type="AlphaFoldDB" id="A0A1G2K7Z7"/>
<dbReference type="SUPFAM" id="SSF53335">
    <property type="entry name" value="S-adenosyl-L-methionine-dependent methyltransferases"/>
    <property type="match status" value="1"/>
</dbReference>
<evidence type="ECO:0000256" key="1">
    <source>
        <dbReference type="ARBA" id="ARBA00022679"/>
    </source>
</evidence>
<organism evidence="4 5">
    <name type="scientific">Candidatus Sungbacteria bacterium RIFCSPHIGHO2_01_FULL_47_32</name>
    <dbReference type="NCBI Taxonomy" id="1802264"/>
    <lineage>
        <taxon>Bacteria</taxon>
        <taxon>Candidatus Sungiibacteriota</taxon>
    </lineage>
</organism>
<dbReference type="Gene3D" id="3.40.50.150">
    <property type="entry name" value="Vaccinia Virus protein VP39"/>
    <property type="match status" value="1"/>
</dbReference>
<protein>
    <recommendedName>
        <fullName evidence="3">Methyltransferase type 11 domain-containing protein</fullName>
    </recommendedName>
</protein>
<comment type="caution">
    <text evidence="4">The sequence shown here is derived from an EMBL/GenBank/DDBJ whole genome shotgun (WGS) entry which is preliminary data.</text>
</comment>
<dbReference type="InterPro" id="IPR050447">
    <property type="entry name" value="Erg6_SMT_methyltransf"/>
</dbReference>
<keyword evidence="2" id="KW-1133">Transmembrane helix</keyword>
<gene>
    <name evidence="4" type="ORF">A2633_03085</name>
</gene>
<keyword evidence="1" id="KW-0808">Transferase</keyword>
<dbReference type="PANTHER" id="PTHR44068:SF11">
    <property type="entry name" value="GERANYL DIPHOSPHATE 2-C-METHYLTRANSFERASE"/>
    <property type="match status" value="1"/>
</dbReference>
<evidence type="ECO:0000313" key="4">
    <source>
        <dbReference type="EMBL" id="OGZ95333.1"/>
    </source>
</evidence>
<evidence type="ECO:0000313" key="5">
    <source>
        <dbReference type="Proteomes" id="UP000177152"/>
    </source>
</evidence>
<feature type="transmembrane region" description="Helical" evidence="2">
    <location>
        <begin position="231"/>
        <end position="251"/>
    </location>
</feature>
<dbReference type="InterPro" id="IPR013216">
    <property type="entry name" value="Methyltransf_11"/>
</dbReference>
<keyword evidence="2" id="KW-0812">Transmembrane</keyword>
<dbReference type="InterPro" id="IPR029063">
    <property type="entry name" value="SAM-dependent_MTases_sf"/>
</dbReference>
<dbReference type="PANTHER" id="PTHR44068">
    <property type="entry name" value="ZGC:194242"/>
    <property type="match status" value="1"/>
</dbReference>
<sequence length="289" mass="33461">MTHINAETNKKLVIEYYERSHIGYRLFWYGKNDLAMHYGFWDASTKNRSEALINENRFLAEKANIKKEDRVLDAGCGVGGSAIWLARTIGCNVLGISIAPSNIREASENAKHNNVPDLAVFELRDYMRTGLPNETFNVVWAIESFCHALDKKTLFFEMHRLLKPGGRIIIADGFQKRPTTDAAEEGMWQRTLHGLGVYQTQWWNEHKEHLRECGFKNISRWDMTGQVKKTVYYIFWLGVVFTPLVPLLTALEKFFGHRSVMLGNWRASLAQRRAFEKGLWLYGVYYAEK</sequence>
<dbReference type="Proteomes" id="UP000177152">
    <property type="component" value="Unassembled WGS sequence"/>
</dbReference>
<keyword evidence="2" id="KW-0472">Membrane</keyword>
<evidence type="ECO:0000259" key="3">
    <source>
        <dbReference type="Pfam" id="PF08241"/>
    </source>
</evidence>
<proteinExistence type="predicted"/>
<evidence type="ECO:0000256" key="2">
    <source>
        <dbReference type="SAM" id="Phobius"/>
    </source>
</evidence>
<reference evidence="4 5" key="1">
    <citation type="journal article" date="2016" name="Nat. Commun.">
        <title>Thousands of microbial genomes shed light on interconnected biogeochemical processes in an aquifer system.</title>
        <authorList>
            <person name="Anantharaman K."/>
            <person name="Brown C.T."/>
            <person name="Hug L.A."/>
            <person name="Sharon I."/>
            <person name="Castelle C.J."/>
            <person name="Probst A.J."/>
            <person name="Thomas B.C."/>
            <person name="Singh A."/>
            <person name="Wilkins M.J."/>
            <person name="Karaoz U."/>
            <person name="Brodie E.L."/>
            <person name="Williams K.H."/>
            <person name="Hubbard S.S."/>
            <person name="Banfield J.F."/>
        </authorList>
    </citation>
    <scope>NUCLEOTIDE SEQUENCE [LARGE SCALE GENOMIC DNA]</scope>
</reference>
<feature type="domain" description="Methyltransferase type 11" evidence="3">
    <location>
        <begin position="72"/>
        <end position="170"/>
    </location>
</feature>
<dbReference type="EMBL" id="MHQC01000012">
    <property type="protein sequence ID" value="OGZ95333.1"/>
    <property type="molecule type" value="Genomic_DNA"/>
</dbReference>
<accession>A0A1G2K7Z7</accession>
<name>A0A1G2K7Z7_9BACT</name>
<dbReference type="GO" id="GO:0008757">
    <property type="term" value="F:S-adenosylmethionine-dependent methyltransferase activity"/>
    <property type="evidence" value="ECO:0007669"/>
    <property type="project" value="InterPro"/>
</dbReference>
<dbReference type="CDD" id="cd02440">
    <property type="entry name" value="AdoMet_MTases"/>
    <property type="match status" value="1"/>
</dbReference>